<dbReference type="EMBL" id="CM001441">
    <property type="protein sequence ID" value="EHQ90314.1"/>
    <property type="molecule type" value="Genomic_DNA"/>
</dbReference>
<evidence type="ECO:0000313" key="2">
    <source>
        <dbReference type="Proteomes" id="UP000005104"/>
    </source>
</evidence>
<protein>
    <submittedName>
        <fullName evidence="1">Uncharacterized protein</fullName>
    </submittedName>
</protein>
<name>H5XWE5_9FIRM</name>
<accession>H5XWE5</accession>
<proteinExistence type="predicted"/>
<keyword evidence="2" id="KW-1185">Reference proteome</keyword>
<dbReference type="Proteomes" id="UP000005104">
    <property type="component" value="Chromosome"/>
</dbReference>
<sequence length="39" mass="4641">MLGNLPSIFMEQVRWLMLHSLIYFAGDNKFKGIRRTDIE</sequence>
<evidence type="ECO:0000313" key="1">
    <source>
        <dbReference type="EMBL" id="EHQ90314.1"/>
    </source>
</evidence>
<reference evidence="1 2" key="1">
    <citation type="submission" date="2011-11" db="EMBL/GenBank/DDBJ databases">
        <title>The Noncontiguous Finished genome of Desulfosporosinus youngiae DSM 17734.</title>
        <authorList>
            <consortium name="US DOE Joint Genome Institute (JGI-PGF)"/>
            <person name="Lucas S."/>
            <person name="Han J."/>
            <person name="Lapidus A."/>
            <person name="Cheng J.-F."/>
            <person name="Goodwin L."/>
            <person name="Pitluck S."/>
            <person name="Peters L."/>
            <person name="Ovchinnikova G."/>
            <person name="Lu M."/>
            <person name="Land M.L."/>
            <person name="Hauser L."/>
            <person name="Pester M."/>
            <person name="Spring S."/>
            <person name="Ollivier B."/>
            <person name="Rattei T."/>
            <person name="Klenk H.-P."/>
            <person name="Wagner M."/>
            <person name="Loy A."/>
            <person name="Woyke T.J."/>
        </authorList>
    </citation>
    <scope>NUCLEOTIDE SEQUENCE [LARGE SCALE GENOMIC DNA]</scope>
    <source>
        <strain evidence="1 2">DSM 17734</strain>
    </source>
</reference>
<dbReference type="STRING" id="768710.DesyoDRAFT_3284"/>
<organism evidence="1 2">
    <name type="scientific">Desulfosporosinus youngiae DSM 17734</name>
    <dbReference type="NCBI Taxonomy" id="768710"/>
    <lineage>
        <taxon>Bacteria</taxon>
        <taxon>Bacillati</taxon>
        <taxon>Bacillota</taxon>
        <taxon>Clostridia</taxon>
        <taxon>Eubacteriales</taxon>
        <taxon>Desulfitobacteriaceae</taxon>
        <taxon>Desulfosporosinus</taxon>
    </lineage>
</organism>
<dbReference type="AlphaFoldDB" id="H5XWE5"/>
<gene>
    <name evidence="1" type="ORF">DesyoDRAFT_3284</name>
</gene>
<dbReference type="HOGENOM" id="CLU_3308613_0_0_9"/>